<dbReference type="NCBIfam" id="TIGR00374">
    <property type="entry name" value="flippase-like domain"/>
    <property type="match status" value="1"/>
</dbReference>
<organism evidence="7 8">
    <name type="scientific">candidate division TA06 bacterium</name>
    <dbReference type="NCBI Taxonomy" id="2250710"/>
    <lineage>
        <taxon>Bacteria</taxon>
        <taxon>Bacteria division TA06</taxon>
    </lineage>
</organism>
<evidence type="ECO:0000256" key="6">
    <source>
        <dbReference type="SAM" id="Phobius"/>
    </source>
</evidence>
<comment type="caution">
    <text evidence="7">The sequence shown here is derived from an EMBL/GenBank/DDBJ whole genome shotgun (WGS) entry which is preliminary data.</text>
</comment>
<protein>
    <submittedName>
        <fullName evidence="7">Uncharacterized protein</fullName>
    </submittedName>
</protein>
<feature type="transmembrane region" description="Helical" evidence="6">
    <location>
        <begin position="149"/>
        <end position="166"/>
    </location>
</feature>
<dbReference type="AlphaFoldDB" id="A0A660SPS7"/>
<dbReference type="InterPro" id="IPR022791">
    <property type="entry name" value="L-PG_synthase/AglD"/>
</dbReference>
<feature type="transmembrane region" description="Helical" evidence="6">
    <location>
        <begin position="83"/>
        <end position="100"/>
    </location>
</feature>
<gene>
    <name evidence="7" type="ORF">DRP43_01610</name>
</gene>
<dbReference type="Pfam" id="PF03706">
    <property type="entry name" value="LPG_synthase_TM"/>
    <property type="match status" value="1"/>
</dbReference>
<accession>A0A660SPS7</accession>
<feature type="transmembrane region" description="Helical" evidence="6">
    <location>
        <begin position="120"/>
        <end position="142"/>
    </location>
</feature>
<dbReference type="GO" id="GO:0005886">
    <property type="term" value="C:plasma membrane"/>
    <property type="evidence" value="ECO:0007669"/>
    <property type="project" value="UniProtKB-SubCell"/>
</dbReference>
<dbReference type="PANTHER" id="PTHR40277">
    <property type="entry name" value="BLL5419 PROTEIN"/>
    <property type="match status" value="1"/>
</dbReference>
<evidence type="ECO:0000256" key="1">
    <source>
        <dbReference type="ARBA" id="ARBA00004651"/>
    </source>
</evidence>
<reference evidence="7 8" key="1">
    <citation type="submission" date="2018-06" db="EMBL/GenBank/DDBJ databases">
        <title>Extensive metabolic versatility and redundancy in microbially diverse, dynamic hydrothermal sediments.</title>
        <authorList>
            <person name="Dombrowski N."/>
            <person name="Teske A."/>
            <person name="Baker B.J."/>
        </authorList>
    </citation>
    <scope>NUCLEOTIDE SEQUENCE [LARGE SCALE GENOMIC DNA]</scope>
    <source>
        <strain evidence="7">B10_G13</strain>
    </source>
</reference>
<evidence type="ECO:0000313" key="7">
    <source>
        <dbReference type="EMBL" id="RKX72071.1"/>
    </source>
</evidence>
<feature type="non-terminal residue" evidence="7">
    <location>
        <position position="167"/>
    </location>
</feature>
<evidence type="ECO:0000256" key="4">
    <source>
        <dbReference type="ARBA" id="ARBA00022989"/>
    </source>
</evidence>
<dbReference type="PANTHER" id="PTHR40277:SF1">
    <property type="entry name" value="BLL5419 PROTEIN"/>
    <property type="match status" value="1"/>
</dbReference>
<evidence type="ECO:0000256" key="5">
    <source>
        <dbReference type="ARBA" id="ARBA00023136"/>
    </source>
</evidence>
<name>A0A660SPS7_UNCT6</name>
<dbReference type="EMBL" id="QNBD01000052">
    <property type="protein sequence ID" value="RKX72071.1"/>
    <property type="molecule type" value="Genomic_DNA"/>
</dbReference>
<keyword evidence="5 6" id="KW-0472">Membrane</keyword>
<keyword evidence="4 6" id="KW-1133">Transmembrane helix</keyword>
<evidence type="ECO:0000313" key="8">
    <source>
        <dbReference type="Proteomes" id="UP000271125"/>
    </source>
</evidence>
<keyword evidence="3 6" id="KW-0812">Transmembrane</keyword>
<keyword evidence="2" id="KW-1003">Cell membrane</keyword>
<evidence type="ECO:0000256" key="3">
    <source>
        <dbReference type="ARBA" id="ARBA00022692"/>
    </source>
</evidence>
<evidence type="ECO:0000256" key="2">
    <source>
        <dbReference type="ARBA" id="ARBA00022475"/>
    </source>
</evidence>
<feature type="transmembrane region" description="Helical" evidence="6">
    <location>
        <begin position="12"/>
        <end position="31"/>
    </location>
</feature>
<dbReference type="Proteomes" id="UP000271125">
    <property type="component" value="Unassembled WGS sequence"/>
</dbReference>
<comment type="subcellular location">
    <subcellularLocation>
        <location evidence="1">Cell membrane</location>
        <topology evidence="1">Multi-pass membrane protein</topology>
    </subcellularLocation>
</comment>
<feature type="transmembrane region" description="Helical" evidence="6">
    <location>
        <begin position="43"/>
        <end position="62"/>
    </location>
</feature>
<proteinExistence type="predicted"/>
<sequence length="167" mass="19647">MGNRIKNILFNALRLFIAALLMFLILRSINFVPILGRIKTINLLWLLLGFLLTLFLVCLNAIRWKILLKTHNVNLSVWKLFRVYLIGFFFNNFLPSSIGLDTVRTVYLRQHGLKEVASSVIIERFIGVISLFIYMFIGFMFIERTKIDFNIILYSMIFLLVLILMFF</sequence>